<keyword evidence="1" id="KW-0732">Signal</keyword>
<feature type="signal peptide" evidence="1">
    <location>
        <begin position="1"/>
        <end position="27"/>
    </location>
</feature>
<evidence type="ECO:0000313" key="2">
    <source>
        <dbReference type="EMBL" id="MEK8027100.1"/>
    </source>
</evidence>
<evidence type="ECO:0000256" key="1">
    <source>
        <dbReference type="SAM" id="SignalP"/>
    </source>
</evidence>
<protein>
    <submittedName>
        <fullName evidence="2">Uncharacterized protein</fullName>
    </submittedName>
</protein>
<evidence type="ECO:0000313" key="3">
    <source>
        <dbReference type="Proteomes" id="UP001368500"/>
    </source>
</evidence>
<dbReference type="Proteomes" id="UP001368500">
    <property type="component" value="Unassembled WGS sequence"/>
</dbReference>
<dbReference type="RefSeq" id="WP_341374878.1">
    <property type="nucleotide sequence ID" value="NZ_JBBUTF010000012.1"/>
</dbReference>
<organism evidence="2 3">
    <name type="scientific">Pseudaquabacterium rugosum</name>
    <dbReference type="NCBI Taxonomy" id="2984194"/>
    <lineage>
        <taxon>Bacteria</taxon>
        <taxon>Pseudomonadati</taxon>
        <taxon>Pseudomonadota</taxon>
        <taxon>Betaproteobacteria</taxon>
        <taxon>Burkholderiales</taxon>
        <taxon>Sphaerotilaceae</taxon>
        <taxon>Pseudaquabacterium</taxon>
    </lineage>
</organism>
<name>A0ABU9BB19_9BURK</name>
<proteinExistence type="predicted"/>
<gene>
    <name evidence="2" type="ORF">AACH11_14110</name>
</gene>
<reference evidence="2 3" key="1">
    <citation type="submission" date="2024-04" db="EMBL/GenBank/DDBJ databases">
        <title>Novel species of the genus Ideonella isolated from streams.</title>
        <authorList>
            <person name="Lu H."/>
        </authorList>
    </citation>
    <scope>NUCLEOTIDE SEQUENCE [LARGE SCALE GENOMIC DNA]</scope>
    <source>
        <strain evidence="2 3">BYS139W</strain>
    </source>
</reference>
<sequence>MNTTVTTLAAAIATATLWLAAPTLAQAGEQQGVQCPAGTEAIVSNGEKRLQCAKTETIEREAVCSPLVFRGNGDINLNTRIEHLVAGRDRCQVVGGNGKTASAAPQFVPLPGDPAAAEFTQIERAGKDVFRATRRVYVFPQGAIFNPLDSAALGVQCPSGYDGDALPNGRGIRCDRQAEERRADCDLPWSLLTDRRGHEDRCVLANQEGETKPVGMTHVQMQVEKALDTISWTVTKRDGGDRWVKKTYAFPTSSR</sequence>
<dbReference type="EMBL" id="JBBUTF010000012">
    <property type="protein sequence ID" value="MEK8027100.1"/>
    <property type="molecule type" value="Genomic_DNA"/>
</dbReference>
<feature type="chain" id="PRO_5045373717" evidence="1">
    <location>
        <begin position="28"/>
        <end position="255"/>
    </location>
</feature>
<comment type="caution">
    <text evidence="2">The sequence shown here is derived from an EMBL/GenBank/DDBJ whole genome shotgun (WGS) entry which is preliminary data.</text>
</comment>
<accession>A0ABU9BB19</accession>
<keyword evidence="3" id="KW-1185">Reference proteome</keyword>